<comment type="caution">
    <text evidence="2">The sequence shown here is derived from an EMBL/GenBank/DDBJ whole genome shotgun (WGS) entry which is preliminary data.</text>
</comment>
<dbReference type="GO" id="GO:1990189">
    <property type="term" value="F:protein N-terminal-serine acetyltransferase activity"/>
    <property type="evidence" value="ECO:0007669"/>
    <property type="project" value="TreeGrafter"/>
</dbReference>
<gene>
    <name evidence="2" type="ORF">J2W91_004854</name>
</gene>
<dbReference type="Proteomes" id="UP001254832">
    <property type="component" value="Unassembled WGS sequence"/>
</dbReference>
<dbReference type="InterPro" id="IPR000182">
    <property type="entry name" value="GNAT_dom"/>
</dbReference>
<sequence>MTMFPFQVNESISINIIQPKDRDELYTLIDNNRTHLRKWLLWLDKRQSPSDLDSVIAMWAQNVEERNGFDAGIWYKHKLVGMIGLHYIDWKNKETSIGYLLSESFEGRGIISTSIKALLDYLFAEFKLNRVIIQCAETNLRSRSIPERIGFVEEGISREAQWLYDHYENIGTYSMLSSEWNK</sequence>
<dbReference type="Pfam" id="PF13302">
    <property type="entry name" value="Acetyltransf_3"/>
    <property type="match status" value="1"/>
</dbReference>
<dbReference type="InterPro" id="IPR051908">
    <property type="entry name" value="Ribosomal_N-acetyltransferase"/>
</dbReference>
<dbReference type="InterPro" id="IPR016181">
    <property type="entry name" value="Acyl_CoA_acyltransferase"/>
</dbReference>
<proteinExistence type="predicted"/>
<accession>A0AAP5H7S5</accession>
<organism evidence="2 3">
    <name type="scientific">Paenibacillus amylolyticus</name>
    <dbReference type="NCBI Taxonomy" id="1451"/>
    <lineage>
        <taxon>Bacteria</taxon>
        <taxon>Bacillati</taxon>
        <taxon>Bacillota</taxon>
        <taxon>Bacilli</taxon>
        <taxon>Bacillales</taxon>
        <taxon>Paenibacillaceae</taxon>
        <taxon>Paenibacillus</taxon>
    </lineage>
</organism>
<evidence type="ECO:0000313" key="2">
    <source>
        <dbReference type="EMBL" id="MDR6726343.1"/>
    </source>
</evidence>
<protein>
    <submittedName>
        <fullName evidence="2">Ribosomal-protein-serine acetyltransferase</fullName>
        <ecNumber evidence="2">2.3.1.-</ecNumber>
    </submittedName>
</protein>
<keyword evidence="2" id="KW-0808">Transferase</keyword>
<name>A0AAP5H7S5_PAEAM</name>
<dbReference type="EMBL" id="JAVDTR010000016">
    <property type="protein sequence ID" value="MDR6726343.1"/>
    <property type="molecule type" value="Genomic_DNA"/>
</dbReference>
<evidence type="ECO:0000313" key="3">
    <source>
        <dbReference type="Proteomes" id="UP001254832"/>
    </source>
</evidence>
<dbReference type="PANTHER" id="PTHR43441">
    <property type="entry name" value="RIBOSOMAL-PROTEIN-SERINE ACETYLTRANSFERASE"/>
    <property type="match status" value="1"/>
</dbReference>
<keyword evidence="2" id="KW-0012">Acyltransferase</keyword>
<dbReference type="Gene3D" id="3.40.630.30">
    <property type="match status" value="1"/>
</dbReference>
<feature type="domain" description="N-acetyltransferase" evidence="1">
    <location>
        <begin position="12"/>
        <end position="174"/>
    </location>
</feature>
<dbReference type="EC" id="2.3.1.-" evidence="2"/>
<dbReference type="GO" id="GO:0008999">
    <property type="term" value="F:protein-N-terminal-alanine acetyltransferase activity"/>
    <property type="evidence" value="ECO:0007669"/>
    <property type="project" value="TreeGrafter"/>
</dbReference>
<dbReference type="GO" id="GO:0005737">
    <property type="term" value="C:cytoplasm"/>
    <property type="evidence" value="ECO:0007669"/>
    <property type="project" value="TreeGrafter"/>
</dbReference>
<dbReference type="SUPFAM" id="SSF55729">
    <property type="entry name" value="Acyl-CoA N-acyltransferases (Nat)"/>
    <property type="match status" value="1"/>
</dbReference>
<dbReference type="PANTHER" id="PTHR43441:SF12">
    <property type="entry name" value="RIBOSOMAL N-ACETYLTRANSFERASE YDAF-RELATED"/>
    <property type="match status" value="1"/>
</dbReference>
<evidence type="ECO:0000259" key="1">
    <source>
        <dbReference type="PROSITE" id="PS51186"/>
    </source>
</evidence>
<reference evidence="2" key="1">
    <citation type="submission" date="2023-07" db="EMBL/GenBank/DDBJ databases">
        <title>Sorghum-associated microbial communities from plants grown in Nebraska, USA.</title>
        <authorList>
            <person name="Schachtman D."/>
        </authorList>
    </citation>
    <scope>NUCLEOTIDE SEQUENCE</scope>
    <source>
        <strain evidence="2">BE80</strain>
    </source>
</reference>
<dbReference type="AlphaFoldDB" id="A0AAP5H7S5"/>
<dbReference type="PROSITE" id="PS51186">
    <property type="entry name" value="GNAT"/>
    <property type="match status" value="1"/>
</dbReference>